<keyword evidence="5 9" id="KW-0064">Aspartyl protease</keyword>
<dbReference type="NCBIfam" id="TIGR00077">
    <property type="entry name" value="lspA"/>
    <property type="match status" value="1"/>
</dbReference>
<evidence type="ECO:0000313" key="13">
    <source>
        <dbReference type="Proteomes" id="UP000471381"/>
    </source>
</evidence>
<feature type="transmembrane region" description="Helical" evidence="9">
    <location>
        <begin position="49"/>
        <end position="68"/>
    </location>
</feature>
<keyword evidence="13" id="KW-1185">Reference proteome</keyword>
<name>A0A6N9TAR8_9ALTE</name>
<comment type="catalytic activity">
    <reaction evidence="9 10">
        <text>Release of signal peptides from bacterial membrane prolipoproteins. Hydrolyzes -Xaa-Yaa-Zaa-|-(S,diacylglyceryl)Cys-, in which Xaa is hydrophobic (preferably Leu), and Yaa (Ala or Ser) and Zaa (Gly or Ala) have small, neutral side chains.</text>
        <dbReference type="EC" id="3.4.23.36"/>
    </reaction>
</comment>
<feature type="transmembrane region" description="Helical" evidence="9">
    <location>
        <begin position="103"/>
        <end position="120"/>
    </location>
</feature>
<feature type="transmembrane region" description="Helical" evidence="9">
    <location>
        <begin position="140"/>
        <end position="160"/>
    </location>
</feature>
<dbReference type="PANTHER" id="PTHR33695">
    <property type="entry name" value="LIPOPROTEIN SIGNAL PEPTIDASE"/>
    <property type="match status" value="1"/>
</dbReference>
<evidence type="ECO:0000256" key="7">
    <source>
        <dbReference type="ARBA" id="ARBA00022989"/>
    </source>
</evidence>
<keyword evidence="2 9" id="KW-1003">Cell membrane</keyword>
<dbReference type="RefSeq" id="WP_032096891.1">
    <property type="nucleotide sequence ID" value="NZ_JAAAWO010000001.1"/>
</dbReference>
<keyword evidence="8 9" id="KW-0472">Membrane</keyword>
<dbReference type="EMBL" id="JAAAWO010000001">
    <property type="protein sequence ID" value="NDW14397.1"/>
    <property type="molecule type" value="Genomic_DNA"/>
</dbReference>
<feature type="active site" evidence="9">
    <location>
        <position position="148"/>
    </location>
</feature>
<evidence type="ECO:0000256" key="8">
    <source>
        <dbReference type="ARBA" id="ARBA00023136"/>
    </source>
</evidence>
<dbReference type="Pfam" id="PF01252">
    <property type="entry name" value="Peptidase_A8"/>
    <property type="match status" value="1"/>
</dbReference>
<evidence type="ECO:0000256" key="6">
    <source>
        <dbReference type="ARBA" id="ARBA00022801"/>
    </source>
</evidence>
<dbReference type="GO" id="GO:0004190">
    <property type="term" value="F:aspartic-type endopeptidase activity"/>
    <property type="evidence" value="ECO:0007669"/>
    <property type="project" value="UniProtKB-UniRule"/>
</dbReference>
<dbReference type="PANTHER" id="PTHR33695:SF1">
    <property type="entry name" value="LIPOPROTEIN SIGNAL PEPTIDASE"/>
    <property type="match status" value="1"/>
</dbReference>
<evidence type="ECO:0000256" key="9">
    <source>
        <dbReference type="HAMAP-Rule" id="MF_00161"/>
    </source>
</evidence>
<gene>
    <name evidence="9" type="primary">lspA</name>
    <name evidence="12" type="ORF">GTQ48_02470</name>
</gene>
<evidence type="ECO:0000256" key="2">
    <source>
        <dbReference type="ARBA" id="ARBA00022475"/>
    </source>
</evidence>
<dbReference type="Proteomes" id="UP000471381">
    <property type="component" value="Unassembled WGS sequence"/>
</dbReference>
<dbReference type="EC" id="3.4.23.36" evidence="9"/>
<comment type="pathway">
    <text evidence="9">Protein modification; lipoprotein biosynthesis (signal peptide cleavage).</text>
</comment>
<dbReference type="GO" id="GO:0005886">
    <property type="term" value="C:plasma membrane"/>
    <property type="evidence" value="ECO:0007669"/>
    <property type="project" value="UniProtKB-SubCell"/>
</dbReference>
<feature type="transmembrane region" description="Helical" evidence="9">
    <location>
        <begin position="74"/>
        <end position="94"/>
    </location>
</feature>
<keyword evidence="3 9" id="KW-0645">Protease</keyword>
<keyword evidence="4 9" id="KW-0812">Transmembrane</keyword>
<proteinExistence type="inferred from homology"/>
<evidence type="ECO:0000256" key="3">
    <source>
        <dbReference type="ARBA" id="ARBA00022670"/>
    </source>
</evidence>
<dbReference type="HAMAP" id="MF_00161">
    <property type="entry name" value="LspA"/>
    <property type="match status" value="1"/>
</dbReference>
<dbReference type="UniPathway" id="UPA00665"/>
<evidence type="ECO:0000256" key="1">
    <source>
        <dbReference type="ARBA" id="ARBA00006139"/>
    </source>
</evidence>
<dbReference type="InterPro" id="IPR001872">
    <property type="entry name" value="Peptidase_A8"/>
</dbReference>
<evidence type="ECO:0000256" key="11">
    <source>
        <dbReference type="RuleBase" id="RU004181"/>
    </source>
</evidence>
<accession>A0A6N9TAR8</accession>
<evidence type="ECO:0000256" key="4">
    <source>
        <dbReference type="ARBA" id="ARBA00022692"/>
    </source>
</evidence>
<feature type="active site" evidence="9">
    <location>
        <position position="130"/>
    </location>
</feature>
<dbReference type="AlphaFoldDB" id="A0A6N9TAR8"/>
<evidence type="ECO:0000313" key="12">
    <source>
        <dbReference type="EMBL" id="NDW14397.1"/>
    </source>
</evidence>
<protein>
    <recommendedName>
        <fullName evidence="9">Lipoprotein signal peptidase</fullName>
        <ecNumber evidence="9">3.4.23.36</ecNumber>
    </recommendedName>
    <alternativeName>
        <fullName evidence="9">Prolipoprotein signal peptidase</fullName>
    </alternativeName>
    <alternativeName>
        <fullName evidence="9">Signal peptidase II</fullName>
        <shortName evidence="9">SPase II</shortName>
    </alternativeName>
</protein>
<keyword evidence="12" id="KW-0449">Lipoprotein</keyword>
<keyword evidence="7 9" id="KW-1133">Transmembrane helix</keyword>
<organism evidence="12 13">
    <name type="scientific">Alteromonas genovensis</name>
    <dbReference type="NCBI Taxonomy" id="471225"/>
    <lineage>
        <taxon>Bacteria</taxon>
        <taxon>Pseudomonadati</taxon>
        <taxon>Pseudomonadota</taxon>
        <taxon>Gammaproteobacteria</taxon>
        <taxon>Alteromonadales</taxon>
        <taxon>Alteromonadaceae</taxon>
        <taxon>Alteromonas/Salinimonas group</taxon>
        <taxon>Alteromonas</taxon>
    </lineage>
</organism>
<comment type="similarity">
    <text evidence="1 9 11">Belongs to the peptidase A8 family.</text>
</comment>
<dbReference type="PRINTS" id="PR00781">
    <property type="entry name" value="LIPOSIGPTASE"/>
</dbReference>
<keyword evidence="6 9" id="KW-0378">Hydrolase</keyword>
<evidence type="ECO:0000256" key="10">
    <source>
        <dbReference type="RuleBase" id="RU000594"/>
    </source>
</evidence>
<comment type="subcellular location">
    <subcellularLocation>
        <location evidence="9">Cell membrane</location>
        <topology evidence="9">Multi-pass membrane protein</topology>
    </subcellularLocation>
</comment>
<sequence length="183" mass="20684">MPNSNVSGNRLFSQTGLRFLWISVVAFVLDQWSKYAVLDSMNLYQSIEVLPFFNLTYVHNYGAAFSFLSNAGGWQRWFFTAIAIGISAVILWWLKQSPRSQKLLPVAFAFILGGALGNVYDRLVHGYVIDFLDFYVNNWHWPAFNIADSAIFIGAGLLIVDMFKNGDKHTDKPQADSSKTSQQ</sequence>
<dbReference type="PROSITE" id="PS00855">
    <property type="entry name" value="SPASE_II"/>
    <property type="match status" value="1"/>
</dbReference>
<evidence type="ECO:0000256" key="5">
    <source>
        <dbReference type="ARBA" id="ARBA00022750"/>
    </source>
</evidence>
<dbReference type="GO" id="GO:0006508">
    <property type="term" value="P:proteolysis"/>
    <property type="evidence" value="ECO:0007669"/>
    <property type="project" value="UniProtKB-KW"/>
</dbReference>
<comment type="function">
    <text evidence="9 10">This protein specifically catalyzes the removal of signal peptides from prolipoproteins.</text>
</comment>
<reference evidence="12 13" key="1">
    <citation type="submission" date="2020-01" db="EMBL/GenBank/DDBJ databases">
        <title>Genomes of bacteria type strains.</title>
        <authorList>
            <person name="Chen J."/>
            <person name="Zhu S."/>
            <person name="Yang J."/>
        </authorList>
    </citation>
    <scope>NUCLEOTIDE SEQUENCE [LARGE SCALE GENOMIC DNA]</scope>
    <source>
        <strain evidence="12 13">LMG 24078</strain>
    </source>
</reference>
<comment type="caution">
    <text evidence="12">The sequence shown here is derived from an EMBL/GenBank/DDBJ whole genome shotgun (WGS) entry which is preliminary data.</text>
</comment>